<comment type="caution">
    <text evidence="4">The sequence shown here is derived from an EMBL/GenBank/DDBJ whole genome shotgun (WGS) entry which is preliminary data.</text>
</comment>
<sequence length="438" mass="51455">MASITLLSKTKKDPINLYVRFNYSDNGKTIDLFEKSNILVKNKWWSNKKQAFNAVSEPFPKEKLREQINGLKDFILNEFNEAYGNGETIDRIWLKAVISKYNNRPKDSNENYTVYFVPFVEKFIKESEGRINLSTGKKISTKTIQKYNTTLERLKEFEEKHTTRLRHRDIGLDFHKNFVSYLSIDCNYGNTTIEKYIGQIKTFCREAEVSKYDINPEFKSPKFSFRRQKPLDPYLSVEEIEKIYNLEIEDDRLDNIRDLFIIGLWSGLRVSDFKQLKRMNIVNDTIIVSSTKKTHAPAKIPIHSHVRDILKKRNGALPKIDIGEKSWENLFNKKIKEICQMAKIDQVILGDKRDPNTNRNVRGLYPKYELVSSHICRRSFCSNHYGKLPNQAIMAVTTHASEKQLLDYVKIGNDQYIEMIRDYWEQEENKNSKMKVVS</sequence>
<dbReference type="SUPFAM" id="SSF56349">
    <property type="entry name" value="DNA breaking-rejoining enzymes"/>
    <property type="match status" value="1"/>
</dbReference>
<reference evidence="5" key="1">
    <citation type="submission" date="2019-08" db="EMBL/GenBank/DDBJ databases">
        <title>Seonamhaeicola sediminis sp. nov., isolated from marine sediment.</title>
        <authorList>
            <person name="Cao W.R."/>
        </authorList>
    </citation>
    <scope>NUCLEOTIDE SEQUENCE [LARGE SCALE GENOMIC DNA]</scope>
    <source>
        <strain evidence="5">Gy8</strain>
    </source>
</reference>
<evidence type="ECO:0000256" key="1">
    <source>
        <dbReference type="ARBA" id="ARBA00023125"/>
    </source>
</evidence>
<dbReference type="GO" id="GO:0006310">
    <property type="term" value="P:DNA recombination"/>
    <property type="evidence" value="ECO:0007669"/>
    <property type="project" value="UniProtKB-KW"/>
</dbReference>
<dbReference type="PANTHER" id="PTHR30349">
    <property type="entry name" value="PHAGE INTEGRASE-RELATED"/>
    <property type="match status" value="1"/>
</dbReference>
<evidence type="ECO:0000313" key="5">
    <source>
        <dbReference type="Proteomes" id="UP000321790"/>
    </source>
</evidence>
<dbReference type="OrthoDB" id="892893at2"/>
<dbReference type="PANTHER" id="PTHR30349:SF64">
    <property type="entry name" value="PROPHAGE INTEGRASE INTD-RELATED"/>
    <property type="match status" value="1"/>
</dbReference>
<dbReference type="AlphaFoldDB" id="A0A5C7AF41"/>
<dbReference type="Gene3D" id="1.10.443.10">
    <property type="entry name" value="Intergrase catalytic core"/>
    <property type="match status" value="1"/>
</dbReference>
<dbReference type="InterPro" id="IPR013762">
    <property type="entry name" value="Integrase-like_cat_sf"/>
</dbReference>
<dbReference type="InterPro" id="IPR011010">
    <property type="entry name" value="DNA_brk_join_enz"/>
</dbReference>
<keyword evidence="1" id="KW-0238">DNA-binding</keyword>
<dbReference type="Proteomes" id="UP000321790">
    <property type="component" value="Unassembled WGS sequence"/>
</dbReference>
<evidence type="ECO:0000313" key="4">
    <source>
        <dbReference type="EMBL" id="TXE06103.1"/>
    </source>
</evidence>
<evidence type="ECO:0000259" key="3">
    <source>
        <dbReference type="Pfam" id="PF13102"/>
    </source>
</evidence>
<dbReference type="Pfam" id="PF13102">
    <property type="entry name" value="Phage_int_SAM_5"/>
    <property type="match status" value="1"/>
</dbReference>
<accession>A0A5C7AF41</accession>
<organism evidence="4 5">
    <name type="scientific">Seonamhaeicola algicola</name>
    <dbReference type="NCBI Taxonomy" id="1719036"/>
    <lineage>
        <taxon>Bacteria</taxon>
        <taxon>Pseudomonadati</taxon>
        <taxon>Bacteroidota</taxon>
        <taxon>Flavobacteriia</taxon>
        <taxon>Flavobacteriales</taxon>
        <taxon>Flavobacteriaceae</taxon>
    </lineage>
</organism>
<dbReference type="GO" id="GO:0003677">
    <property type="term" value="F:DNA binding"/>
    <property type="evidence" value="ECO:0007669"/>
    <property type="project" value="UniProtKB-KW"/>
</dbReference>
<gene>
    <name evidence="4" type="ORF">FUA26_14070</name>
</gene>
<feature type="domain" description="Phage integrase SAM-like" evidence="3">
    <location>
        <begin position="116"/>
        <end position="208"/>
    </location>
</feature>
<evidence type="ECO:0000256" key="2">
    <source>
        <dbReference type="ARBA" id="ARBA00023172"/>
    </source>
</evidence>
<dbReference type="EMBL" id="VOSC01000033">
    <property type="protein sequence ID" value="TXE06103.1"/>
    <property type="molecule type" value="Genomic_DNA"/>
</dbReference>
<dbReference type="RefSeq" id="WP_147137482.1">
    <property type="nucleotide sequence ID" value="NZ_VOSC01000033.1"/>
</dbReference>
<dbReference type="InterPro" id="IPR010998">
    <property type="entry name" value="Integrase_recombinase_N"/>
</dbReference>
<proteinExistence type="predicted"/>
<keyword evidence="5" id="KW-1185">Reference proteome</keyword>
<dbReference type="InterPro" id="IPR025269">
    <property type="entry name" value="SAM-like_dom"/>
</dbReference>
<dbReference type="Gene3D" id="1.10.150.130">
    <property type="match status" value="1"/>
</dbReference>
<protein>
    <submittedName>
        <fullName evidence="4">Integrase</fullName>
    </submittedName>
</protein>
<keyword evidence="2" id="KW-0233">DNA recombination</keyword>
<dbReference type="InterPro" id="IPR050090">
    <property type="entry name" value="Tyrosine_recombinase_XerCD"/>
</dbReference>
<dbReference type="GO" id="GO:0015074">
    <property type="term" value="P:DNA integration"/>
    <property type="evidence" value="ECO:0007669"/>
    <property type="project" value="InterPro"/>
</dbReference>
<name>A0A5C7AF41_9FLAO</name>